<dbReference type="SUPFAM" id="SSF81901">
    <property type="entry name" value="HCP-like"/>
    <property type="match status" value="1"/>
</dbReference>
<dbReference type="PROSITE" id="PS50005">
    <property type="entry name" value="TPR"/>
    <property type="match status" value="1"/>
</dbReference>
<gene>
    <name evidence="11" type="ORF">SAMN04488029_2862</name>
</gene>
<name>A0A1W2GI97_REIFA</name>
<dbReference type="InterPro" id="IPR016032">
    <property type="entry name" value="Sig_transdc_resp-reg_C-effctor"/>
</dbReference>
<feature type="signal peptide" evidence="9">
    <location>
        <begin position="1"/>
        <end position="21"/>
    </location>
</feature>
<feature type="transmembrane region" description="Helical" evidence="8">
    <location>
        <begin position="409"/>
        <end position="429"/>
    </location>
</feature>
<dbReference type="Proteomes" id="UP000192472">
    <property type="component" value="Unassembled WGS sequence"/>
</dbReference>
<evidence type="ECO:0000256" key="9">
    <source>
        <dbReference type="SAM" id="SignalP"/>
    </source>
</evidence>
<keyword evidence="8" id="KW-0812">Transmembrane</keyword>
<proteinExistence type="inferred from homology"/>
<dbReference type="GO" id="GO:0006355">
    <property type="term" value="P:regulation of DNA-templated transcription"/>
    <property type="evidence" value="ECO:0007669"/>
    <property type="project" value="InterPro"/>
</dbReference>
<dbReference type="SUPFAM" id="SSF46894">
    <property type="entry name" value="C-terminal effector domain of the bipartite response regulators"/>
    <property type="match status" value="1"/>
</dbReference>
<comment type="subcellular location">
    <subcellularLocation>
        <location evidence="1">Cytoplasm</location>
    </subcellularLocation>
</comment>
<feature type="domain" description="HTH luxR-type" evidence="10">
    <location>
        <begin position="526"/>
        <end position="583"/>
    </location>
</feature>
<dbReference type="SMART" id="SM00421">
    <property type="entry name" value="HTH_LUXR"/>
    <property type="match status" value="1"/>
</dbReference>
<dbReference type="AlphaFoldDB" id="A0A1W2GI97"/>
<keyword evidence="3" id="KW-0677">Repeat</keyword>
<dbReference type="GO" id="GO:0005737">
    <property type="term" value="C:cytoplasm"/>
    <property type="evidence" value="ECO:0007669"/>
    <property type="project" value="UniProtKB-SubCell"/>
</dbReference>
<dbReference type="GO" id="GO:0003677">
    <property type="term" value="F:DNA binding"/>
    <property type="evidence" value="ECO:0007669"/>
    <property type="project" value="InterPro"/>
</dbReference>
<dbReference type="STRING" id="692418.SAMN04488029_2862"/>
<dbReference type="Pfam" id="PF13424">
    <property type="entry name" value="TPR_12"/>
    <property type="match status" value="1"/>
</dbReference>
<dbReference type="Pfam" id="PF13181">
    <property type="entry name" value="TPR_8"/>
    <property type="match status" value="1"/>
</dbReference>
<evidence type="ECO:0000256" key="4">
    <source>
        <dbReference type="ARBA" id="ARBA00022803"/>
    </source>
</evidence>
<evidence type="ECO:0000313" key="12">
    <source>
        <dbReference type="Proteomes" id="UP000192472"/>
    </source>
</evidence>
<feature type="chain" id="PRO_5012868117" evidence="9">
    <location>
        <begin position="22"/>
        <end position="596"/>
    </location>
</feature>
<dbReference type="SUPFAM" id="SSF48452">
    <property type="entry name" value="TPR-like"/>
    <property type="match status" value="1"/>
</dbReference>
<keyword evidence="4 6" id="KW-0802">TPR repeat</keyword>
<dbReference type="Gene3D" id="1.25.40.10">
    <property type="entry name" value="Tetratricopeptide repeat domain"/>
    <property type="match status" value="2"/>
</dbReference>
<dbReference type="InterPro" id="IPR036388">
    <property type="entry name" value="WH-like_DNA-bd_sf"/>
</dbReference>
<dbReference type="Gene3D" id="1.10.10.10">
    <property type="entry name" value="Winged helix-like DNA-binding domain superfamily/Winged helix DNA-binding domain"/>
    <property type="match status" value="1"/>
</dbReference>
<evidence type="ECO:0000256" key="1">
    <source>
        <dbReference type="ARBA" id="ARBA00004496"/>
    </source>
</evidence>
<evidence type="ECO:0000313" key="11">
    <source>
        <dbReference type="EMBL" id="SMD36375.1"/>
    </source>
</evidence>
<evidence type="ECO:0000256" key="3">
    <source>
        <dbReference type="ARBA" id="ARBA00022737"/>
    </source>
</evidence>
<evidence type="ECO:0000256" key="7">
    <source>
        <dbReference type="SAM" id="Coils"/>
    </source>
</evidence>
<organism evidence="11 12">
    <name type="scientific">Reichenbachiella faecimaris</name>
    <dbReference type="NCBI Taxonomy" id="692418"/>
    <lineage>
        <taxon>Bacteria</taxon>
        <taxon>Pseudomonadati</taxon>
        <taxon>Bacteroidota</taxon>
        <taxon>Cytophagia</taxon>
        <taxon>Cytophagales</taxon>
        <taxon>Reichenbachiellaceae</taxon>
        <taxon>Reichenbachiella</taxon>
    </lineage>
</organism>
<accession>A0A1W2GI97</accession>
<dbReference type="PANTHER" id="PTHR46630">
    <property type="entry name" value="TETRATRICOPEPTIDE REPEAT PROTEIN 29"/>
    <property type="match status" value="1"/>
</dbReference>
<keyword evidence="9" id="KW-0732">Signal</keyword>
<dbReference type="PANTHER" id="PTHR46630:SF1">
    <property type="entry name" value="TETRATRICOPEPTIDE REPEAT PROTEIN 29"/>
    <property type="match status" value="1"/>
</dbReference>
<protein>
    <submittedName>
        <fullName evidence="11">Tetratricopeptide repeat-containing protein</fullName>
    </submittedName>
</protein>
<comment type="similarity">
    <text evidence="5">Belongs to the Rap family.</text>
</comment>
<evidence type="ECO:0000259" key="10">
    <source>
        <dbReference type="SMART" id="SM00421"/>
    </source>
</evidence>
<keyword evidence="8" id="KW-0472">Membrane</keyword>
<evidence type="ECO:0000256" key="6">
    <source>
        <dbReference type="PROSITE-ProRule" id="PRU00339"/>
    </source>
</evidence>
<evidence type="ECO:0000256" key="2">
    <source>
        <dbReference type="ARBA" id="ARBA00022490"/>
    </source>
</evidence>
<dbReference type="InterPro" id="IPR000792">
    <property type="entry name" value="Tscrpt_reg_LuxR_C"/>
</dbReference>
<keyword evidence="12" id="KW-1185">Reference proteome</keyword>
<keyword evidence="7" id="KW-0175">Coiled coil</keyword>
<dbReference type="InterPro" id="IPR051476">
    <property type="entry name" value="Bac_ResReg_Asp_Phosphatase"/>
</dbReference>
<evidence type="ECO:0000256" key="8">
    <source>
        <dbReference type="SAM" id="Phobius"/>
    </source>
</evidence>
<feature type="repeat" description="TPR" evidence="6">
    <location>
        <begin position="182"/>
        <end position="215"/>
    </location>
</feature>
<dbReference type="RefSeq" id="WP_084373513.1">
    <property type="nucleotide sequence ID" value="NZ_FWYF01000003.1"/>
</dbReference>
<keyword evidence="8" id="KW-1133">Transmembrane helix</keyword>
<dbReference type="InterPro" id="IPR011990">
    <property type="entry name" value="TPR-like_helical_dom_sf"/>
</dbReference>
<dbReference type="EMBL" id="FWYF01000003">
    <property type="protein sequence ID" value="SMD36375.1"/>
    <property type="molecule type" value="Genomic_DNA"/>
</dbReference>
<dbReference type="OrthoDB" id="1523128at2"/>
<dbReference type="InterPro" id="IPR019734">
    <property type="entry name" value="TPR_rpt"/>
</dbReference>
<keyword evidence="2" id="KW-0963">Cytoplasm</keyword>
<evidence type="ECO:0000256" key="5">
    <source>
        <dbReference type="ARBA" id="ARBA00038253"/>
    </source>
</evidence>
<feature type="coiled-coil region" evidence="7">
    <location>
        <begin position="389"/>
        <end position="457"/>
    </location>
</feature>
<dbReference type="SMART" id="SM00028">
    <property type="entry name" value="TPR"/>
    <property type="match status" value="5"/>
</dbReference>
<reference evidence="11 12" key="1">
    <citation type="submission" date="2017-04" db="EMBL/GenBank/DDBJ databases">
        <authorList>
            <person name="Afonso C.L."/>
            <person name="Miller P.J."/>
            <person name="Scott M.A."/>
            <person name="Spackman E."/>
            <person name="Goraichik I."/>
            <person name="Dimitrov K.M."/>
            <person name="Suarez D.L."/>
            <person name="Swayne D.E."/>
        </authorList>
    </citation>
    <scope>NUCLEOTIDE SEQUENCE [LARGE SCALE GENOMIC DNA]</scope>
    <source>
        <strain evidence="11 12">DSM 26133</strain>
    </source>
</reference>
<sequence>MMIKNVFLLFCAFSISIYSGAQSLQFEEALSKAHLGRTNRDSALLKANRAFELAQKENSEESINKALTYIGAAYYNRRETDTARFILNKARPSLKKGSFEHGMATWYSGKVCLRSAKYDSAKQYYLQAKEIFAQLDSVLFVSNCLAEIGLTQGMQGNYSEALKWFTQSYENKLKNGLEAETDDDLHNIATVYMRQGSYDKAIEFFRKSIELKDGEGDYSPYIGIGGAFNLQGIPDSALFYYKKAYGMASAEKALGGVVSAAINISNIYFQKKEHRSAIDYLQIASATGAVSARSVPSVYGEMGKNYFGLKMLDSAKYFLMLGLEESFVVNNRQYKAETSEFLSMILAEQEKFEEAYDYAMMSMTYADSINRERRDDAITDQRVKLETLKKQHEIDALHAENQIHQYKQLLLIIGGVSLTLIGVLAFFNLRSRTNLKQAKLEEEKAVLQLELEKRQAQLSAHTLHMIHHKNGLEEIEQHLVELDGVGKQKIKNVISINKAQEKDWDNFNNYFSDVHAQFFDILKSHHQDLTQSEIRLCALVRMNLANNEIATLLNIEPKSVKMARYRLKKKLTLEEEQDLNSYIQKLELAGSRMRQG</sequence>